<dbReference type="InterPro" id="IPR013187">
    <property type="entry name" value="F-box-assoc_dom_typ3"/>
</dbReference>
<dbReference type="PANTHER" id="PTHR31111:SF24">
    <property type="entry name" value="F-BOX PROTEIN"/>
    <property type="match status" value="1"/>
</dbReference>
<evidence type="ECO:0000313" key="3">
    <source>
        <dbReference type="EMBL" id="KAH0759248.1"/>
    </source>
</evidence>
<dbReference type="Proteomes" id="UP000826656">
    <property type="component" value="Unassembled WGS sequence"/>
</dbReference>
<gene>
    <name evidence="3" type="ORF">KY290_022741</name>
</gene>
<reference evidence="3 4" key="1">
    <citation type="journal article" date="2021" name="bioRxiv">
        <title>Chromosome-scale and haplotype-resolved genome assembly of a tetraploid potato cultivar.</title>
        <authorList>
            <person name="Sun H."/>
            <person name="Jiao W.-B."/>
            <person name="Krause K."/>
            <person name="Campoy J.A."/>
            <person name="Goel M."/>
            <person name="Folz-Donahue K."/>
            <person name="Kukat C."/>
            <person name="Huettel B."/>
            <person name="Schneeberger K."/>
        </authorList>
    </citation>
    <scope>NUCLEOTIDE SEQUENCE [LARGE SCALE GENOMIC DNA]</scope>
    <source>
        <strain evidence="3">SolTubOtavaFocal</strain>
        <tissue evidence="3">Leaves</tissue>
    </source>
</reference>
<keyword evidence="4" id="KW-1185">Reference proteome</keyword>
<dbReference type="Pfam" id="PF00646">
    <property type="entry name" value="F-box"/>
    <property type="match status" value="1"/>
</dbReference>
<evidence type="ECO:0008006" key="5">
    <source>
        <dbReference type="Google" id="ProtNLM"/>
    </source>
</evidence>
<name>A0ABQ7V7B2_SOLTU</name>
<evidence type="ECO:0000313" key="4">
    <source>
        <dbReference type="Proteomes" id="UP000826656"/>
    </source>
</evidence>
<comment type="caution">
    <text evidence="3">The sequence shown here is derived from an EMBL/GenBank/DDBJ whole genome shotgun (WGS) entry which is preliminary data.</text>
</comment>
<dbReference type="Pfam" id="PF08268">
    <property type="entry name" value="FBA_3"/>
    <property type="match status" value="1"/>
</dbReference>
<dbReference type="PANTHER" id="PTHR31111">
    <property type="entry name" value="BNAA05G37150D PROTEIN-RELATED"/>
    <property type="match status" value="1"/>
</dbReference>
<dbReference type="SUPFAM" id="SSF81383">
    <property type="entry name" value="F-box domain"/>
    <property type="match status" value="1"/>
</dbReference>
<sequence length="365" mass="41908">MEIHQFCSDDILIEILTFFPAKSLMRFKCISKACNTSTQHPNFIQSHYARSQTRPSATRLLFQLRTYPPSGSCLSYHPETSKSEVFPLELDCFSENSICSNSCNGLVCWYSYKHNLLYLYNVTTKEIKPFSSSMNKDILSRQIFTKQPRLFLGFDGNYKLLHIFSNLLCRLKGKILTLEETNSSWRKIDVIDEINGSRAFNYFVECIFFNEVVYWYSWNDSMVYFNFREEKFGYILLPYFDTSMSFAMPSIIRTVLGGKLVIKGPVLFPVYHVNQVCEKVGSISIAAMLLGAEWINEQKMEHAHVLATTNVMSAPASLLLSSSRRCYLKIVSSSADHNDDESPRIVFNNISIFVENIIPLTSLLV</sequence>
<feature type="domain" description="F-box associated beta-propeller type 3" evidence="2">
    <location>
        <begin position="72"/>
        <end position="241"/>
    </location>
</feature>
<protein>
    <recommendedName>
        <fullName evidence="5">F-box domain-containing protein</fullName>
    </recommendedName>
</protein>
<evidence type="ECO:0000259" key="2">
    <source>
        <dbReference type="Pfam" id="PF08268"/>
    </source>
</evidence>
<feature type="domain" description="F-box" evidence="1">
    <location>
        <begin position="9"/>
        <end position="43"/>
    </location>
</feature>
<dbReference type="InterPro" id="IPR001810">
    <property type="entry name" value="F-box_dom"/>
</dbReference>
<accession>A0ABQ7V7B2</accession>
<dbReference type="EMBL" id="JAIVGD010000015">
    <property type="protein sequence ID" value="KAH0759248.1"/>
    <property type="molecule type" value="Genomic_DNA"/>
</dbReference>
<dbReference type="InterPro" id="IPR036047">
    <property type="entry name" value="F-box-like_dom_sf"/>
</dbReference>
<organism evidence="3 4">
    <name type="scientific">Solanum tuberosum</name>
    <name type="common">Potato</name>
    <dbReference type="NCBI Taxonomy" id="4113"/>
    <lineage>
        <taxon>Eukaryota</taxon>
        <taxon>Viridiplantae</taxon>
        <taxon>Streptophyta</taxon>
        <taxon>Embryophyta</taxon>
        <taxon>Tracheophyta</taxon>
        <taxon>Spermatophyta</taxon>
        <taxon>Magnoliopsida</taxon>
        <taxon>eudicotyledons</taxon>
        <taxon>Gunneridae</taxon>
        <taxon>Pentapetalae</taxon>
        <taxon>asterids</taxon>
        <taxon>lamiids</taxon>
        <taxon>Solanales</taxon>
        <taxon>Solanaceae</taxon>
        <taxon>Solanoideae</taxon>
        <taxon>Solaneae</taxon>
        <taxon>Solanum</taxon>
    </lineage>
</organism>
<evidence type="ECO:0000259" key="1">
    <source>
        <dbReference type="Pfam" id="PF00646"/>
    </source>
</evidence>
<proteinExistence type="predicted"/>